<dbReference type="InterPro" id="IPR036885">
    <property type="entry name" value="SWIB_MDM2_dom_sf"/>
</dbReference>
<feature type="domain" description="DM2" evidence="2">
    <location>
        <begin position="200"/>
        <end position="277"/>
    </location>
</feature>
<feature type="compositionally biased region" description="Basic and acidic residues" evidence="1">
    <location>
        <begin position="174"/>
        <end position="187"/>
    </location>
</feature>
<organism evidence="4 5">
    <name type="scientific">Gonium pectorale</name>
    <name type="common">Green alga</name>
    <dbReference type="NCBI Taxonomy" id="33097"/>
    <lineage>
        <taxon>Eukaryota</taxon>
        <taxon>Viridiplantae</taxon>
        <taxon>Chlorophyta</taxon>
        <taxon>core chlorophytes</taxon>
        <taxon>Chlorophyceae</taxon>
        <taxon>CS clade</taxon>
        <taxon>Chlamydomonadales</taxon>
        <taxon>Volvocaceae</taxon>
        <taxon>Gonium</taxon>
    </lineage>
</organism>
<dbReference type="SUPFAM" id="SSF109715">
    <property type="entry name" value="DEK C-terminal domain"/>
    <property type="match status" value="1"/>
</dbReference>
<evidence type="ECO:0008006" key="6">
    <source>
        <dbReference type="Google" id="ProtNLM"/>
    </source>
</evidence>
<comment type="caution">
    <text evidence="4">The sequence shown here is derived from an EMBL/GenBank/DDBJ whole genome shotgun (WGS) entry which is preliminary data.</text>
</comment>
<evidence type="ECO:0000259" key="2">
    <source>
        <dbReference type="PROSITE" id="PS51925"/>
    </source>
</evidence>
<dbReference type="InterPro" id="IPR014876">
    <property type="entry name" value="DEK_C"/>
</dbReference>
<dbReference type="SMART" id="SM00151">
    <property type="entry name" value="SWIB"/>
    <property type="match status" value="2"/>
</dbReference>
<protein>
    <recommendedName>
        <fullName evidence="6">DM2 domain-containing protein</fullName>
    </recommendedName>
</protein>
<dbReference type="SUPFAM" id="SSF47592">
    <property type="entry name" value="SWIB/MDM2 domain"/>
    <property type="match status" value="2"/>
</dbReference>
<dbReference type="PROSITE" id="PS51925">
    <property type="entry name" value="SWIB_MDM2"/>
    <property type="match status" value="2"/>
</dbReference>
<dbReference type="PROSITE" id="PS51998">
    <property type="entry name" value="DEK_C"/>
    <property type="match status" value="1"/>
</dbReference>
<dbReference type="Gene3D" id="1.10.245.10">
    <property type="entry name" value="SWIB/MDM2 domain"/>
    <property type="match status" value="2"/>
</dbReference>
<dbReference type="CDD" id="cd10567">
    <property type="entry name" value="SWIB-MDM2_like"/>
    <property type="match status" value="2"/>
</dbReference>
<sequence>MAVTDQQLLERLRVLLGESDLQTTTEKMLRKKLEEEFKMELADKKPLIRQEIERYLAEQGGDSEEEEEEGSDDARAPRRGSSLGCILSEPLAKFLGEESLPRTQVVKRLWEYIKEKNLQDPKDKRKILLDDKLKTIFTSPLTMFTMNTQLSKHCKTNDAVDDDRPAKRSAQKSSKAEPKSKRAKGADGEGEGEGAKKPNGFTKQLRLTPEMAEWTARETMSRPELTAFFWSYVKQHNLQDPSNKQFILCDESLKKLTGEDRISGFGHIKHLAKHFLKD</sequence>
<feature type="compositionally biased region" description="Basic and acidic residues" evidence="1">
    <location>
        <begin position="155"/>
        <end position="166"/>
    </location>
</feature>
<gene>
    <name evidence="4" type="ORF">GPECTOR_5g160</name>
</gene>
<feature type="domain" description="DEK-C" evidence="3">
    <location>
        <begin position="2"/>
        <end position="57"/>
    </location>
</feature>
<feature type="region of interest" description="Disordered" evidence="1">
    <location>
        <begin position="155"/>
        <end position="205"/>
    </location>
</feature>
<evidence type="ECO:0000259" key="3">
    <source>
        <dbReference type="PROSITE" id="PS51998"/>
    </source>
</evidence>
<dbReference type="PANTHER" id="PTHR13844">
    <property type="entry name" value="SWI/SNF-RELATED MATRIX-ASSOCIATED ACTIN-DEPENDENT REGULATOR OF CHROMATIN SUBFAMILY D"/>
    <property type="match status" value="1"/>
</dbReference>
<evidence type="ECO:0000313" key="5">
    <source>
        <dbReference type="Proteomes" id="UP000075714"/>
    </source>
</evidence>
<evidence type="ECO:0000313" key="4">
    <source>
        <dbReference type="EMBL" id="KXZ54052.1"/>
    </source>
</evidence>
<dbReference type="InterPro" id="IPR003121">
    <property type="entry name" value="SWIB_MDM2_domain"/>
</dbReference>
<name>A0A150GWG8_GONPE</name>
<dbReference type="Pfam" id="PF02201">
    <property type="entry name" value="SWIB"/>
    <property type="match status" value="2"/>
</dbReference>
<dbReference type="STRING" id="33097.A0A150GWG8"/>
<dbReference type="EMBL" id="LSYV01000006">
    <property type="protein sequence ID" value="KXZ54052.1"/>
    <property type="molecule type" value="Genomic_DNA"/>
</dbReference>
<dbReference type="Pfam" id="PF08766">
    <property type="entry name" value="DEK_C"/>
    <property type="match status" value="1"/>
</dbReference>
<dbReference type="InterPro" id="IPR019835">
    <property type="entry name" value="SWIB_domain"/>
</dbReference>
<feature type="region of interest" description="Disordered" evidence="1">
    <location>
        <begin position="56"/>
        <end position="81"/>
    </location>
</feature>
<dbReference type="AlphaFoldDB" id="A0A150GWG8"/>
<accession>A0A150GWG8</accession>
<dbReference type="Gene3D" id="1.10.10.60">
    <property type="entry name" value="Homeodomain-like"/>
    <property type="match status" value="1"/>
</dbReference>
<reference evidence="5" key="1">
    <citation type="journal article" date="2016" name="Nat. Commun.">
        <title>The Gonium pectorale genome demonstrates co-option of cell cycle regulation during the evolution of multicellularity.</title>
        <authorList>
            <person name="Hanschen E.R."/>
            <person name="Marriage T.N."/>
            <person name="Ferris P.J."/>
            <person name="Hamaji T."/>
            <person name="Toyoda A."/>
            <person name="Fujiyama A."/>
            <person name="Neme R."/>
            <person name="Noguchi H."/>
            <person name="Minakuchi Y."/>
            <person name="Suzuki M."/>
            <person name="Kawai-Toyooka H."/>
            <person name="Smith D.R."/>
            <person name="Sparks H."/>
            <person name="Anderson J."/>
            <person name="Bakaric R."/>
            <person name="Luria V."/>
            <person name="Karger A."/>
            <person name="Kirschner M.W."/>
            <person name="Durand P.M."/>
            <person name="Michod R.E."/>
            <person name="Nozaki H."/>
            <person name="Olson B.J."/>
        </authorList>
    </citation>
    <scope>NUCLEOTIDE SEQUENCE [LARGE SCALE GENOMIC DNA]</scope>
    <source>
        <strain evidence="5">NIES-2863</strain>
    </source>
</reference>
<evidence type="ECO:0000256" key="1">
    <source>
        <dbReference type="SAM" id="MobiDB-lite"/>
    </source>
</evidence>
<dbReference type="Proteomes" id="UP000075714">
    <property type="component" value="Unassembled WGS sequence"/>
</dbReference>
<feature type="domain" description="DM2" evidence="2">
    <location>
        <begin position="80"/>
        <end position="156"/>
    </location>
</feature>
<proteinExistence type="predicted"/>
<dbReference type="OrthoDB" id="10251073at2759"/>
<feature type="compositionally biased region" description="Acidic residues" evidence="1">
    <location>
        <begin position="61"/>
        <end position="71"/>
    </location>
</feature>
<keyword evidence="5" id="KW-1185">Reference proteome</keyword>